<protein>
    <submittedName>
        <fullName evidence="1">PIR protein</fullName>
    </submittedName>
</protein>
<sequence>MEENITLSDLPSRKFDDLKKNINYNTLQNYNKNTASYEGIDLWIDEFIKNIEIYLTKSSMKELIKNDKGCKDFNYLIEQIRQIILSLFNDPGQQILLLDKIKNWHDNYPQNNNWYKCKKNNKYHSHEVKTLYDFCEDKIFIDISINDIIKSKHCNSIFADVSARKNVLIQKKAMLQRKLPSTDITDISCSADIVYSTFPSFACTPISKPVSQTIALTESDNHVGTVESGDGLRTQSLYTSRDLSDFRQKPLTVTEESEPSSDSSSNTIGLVSLPIFGVLALSFVLYRYTPLVSKFHASFRNNEDISINKDYKATNEMLSNISNSNDMYSESMQHYVSYHTL</sequence>
<dbReference type="AlphaFoldDB" id="A0A1D3JGT9"/>
<keyword evidence="2" id="KW-1185">Reference proteome</keyword>
<dbReference type="Proteomes" id="UP000242942">
    <property type="component" value="Unassembled WGS sequence"/>
</dbReference>
<dbReference type="InterPro" id="IPR008780">
    <property type="entry name" value="Plasmodium_Vir"/>
</dbReference>
<reference evidence="1 2" key="1">
    <citation type="submission" date="2016-06" db="EMBL/GenBank/DDBJ databases">
        <authorList>
            <consortium name="Pathogen Informatics"/>
        </authorList>
    </citation>
    <scope>NUCLEOTIDE SEQUENCE [LARGE SCALE GENOMIC DNA]</scope>
    <source>
        <strain evidence="1">PocGH01</strain>
    </source>
</reference>
<dbReference type="OrthoDB" id="10324337at2759"/>
<gene>
    <name evidence="1" type="primary">PocGH01_00065400</name>
    <name evidence="1" type="ORF">POCGH01_00065400</name>
</gene>
<organism evidence="1 2">
    <name type="scientific">Plasmodium ovale</name>
    <name type="common">malaria parasite P. ovale</name>
    <dbReference type="NCBI Taxonomy" id="36330"/>
    <lineage>
        <taxon>Eukaryota</taxon>
        <taxon>Sar</taxon>
        <taxon>Alveolata</taxon>
        <taxon>Apicomplexa</taxon>
        <taxon>Aconoidasida</taxon>
        <taxon>Haemosporida</taxon>
        <taxon>Plasmodiidae</taxon>
        <taxon>Plasmodium</taxon>
        <taxon>Plasmodium (Plasmodium)</taxon>
    </lineage>
</organism>
<name>A0A1D3JGT9_PLAOA</name>
<evidence type="ECO:0000313" key="2">
    <source>
        <dbReference type="Proteomes" id="UP000242942"/>
    </source>
</evidence>
<accession>A0A1D3JGT9</accession>
<dbReference type="VEuPathDB" id="PlasmoDB:PocGH01_00065400"/>
<evidence type="ECO:0000313" key="1">
    <source>
        <dbReference type="EMBL" id="SBT85087.1"/>
    </source>
</evidence>
<proteinExistence type="predicted"/>
<dbReference type="EMBL" id="FLRI01000626">
    <property type="protein sequence ID" value="SBT85087.1"/>
    <property type="molecule type" value="Genomic_DNA"/>
</dbReference>
<dbReference type="Pfam" id="PF05795">
    <property type="entry name" value="Plasmodium_Vir"/>
    <property type="match status" value="1"/>
</dbReference>
<dbReference type="VEuPathDB" id="PlasmoDB:POWCR01_000165200"/>